<name>A0A397RTF0_9MOLU</name>
<keyword evidence="2" id="KW-1185">Reference proteome</keyword>
<organism evidence="1 2">
    <name type="scientific">Anaeroplasma bactoclasticum</name>
    <dbReference type="NCBI Taxonomy" id="2088"/>
    <lineage>
        <taxon>Bacteria</taxon>
        <taxon>Bacillati</taxon>
        <taxon>Mycoplasmatota</taxon>
        <taxon>Mollicutes</taxon>
        <taxon>Anaeroplasmatales</taxon>
        <taxon>Anaeroplasmataceae</taxon>
        <taxon>Anaeroplasma</taxon>
    </lineage>
</organism>
<gene>
    <name evidence="1" type="ORF">EI71_01513</name>
</gene>
<reference evidence="1 2" key="1">
    <citation type="submission" date="2018-08" db="EMBL/GenBank/DDBJ databases">
        <title>Genomic Encyclopedia of Archaeal and Bacterial Type Strains, Phase II (KMG-II): from individual species to whole genera.</title>
        <authorList>
            <person name="Goeker M."/>
        </authorList>
    </citation>
    <scope>NUCLEOTIDE SEQUENCE [LARGE SCALE GENOMIC DNA]</scope>
    <source>
        <strain evidence="1 2">ATCC 27112</strain>
    </source>
</reference>
<dbReference type="InParanoid" id="A0A397RTF0"/>
<dbReference type="OrthoDB" id="383566at2"/>
<dbReference type="RefSeq" id="WP_119016626.1">
    <property type="nucleotide sequence ID" value="NZ_QXEV01000020.1"/>
</dbReference>
<accession>A0A397RTF0</accession>
<protein>
    <submittedName>
        <fullName evidence="1">Uncharacterized protein</fullName>
    </submittedName>
</protein>
<dbReference type="Proteomes" id="UP000266506">
    <property type="component" value="Unassembled WGS sequence"/>
</dbReference>
<sequence>MKKDMIRFHFGKSFYIGLLTVVCSLTIVAIAMATFSPKKSAKDPLFIRYDSYYDGSQVQIQTEGNASEITTITMTAAAQENSNNGKIITIESDEELRLFSSKCSSNNSFLGYTYYLISNIEWDSQYTFTPIGTSSNPFIGTFNGQGYEIEGLSLTLNNANYNGGSYYSMFNYVGAAGTITNLGLSHPELKILDAPTSFEAGGVSYLVGENNGNVSNSFVVDDKDATKELAGISVSISNSRVSDLVVINNGTLSNCYVVTSRVFNIKQNDLVNQYNQIAISNTGTITNCYFYDDSIRTLTPTDNNKATVTYKVSSKMVDKVNDYFGTYVSSIDNLVTAIDSNWYTKNDYGSYKDYTGIKYGLRRGITLSGSTFTINNEKDFAYMYELFNADDKFASNEITYNITANLNLEKIPVSSYTYKKGIGATIIGSTISGTPTMANGSNSAYPTIYNADVMNSSRIAKSTGVDCYGLFNYLTGTVENLNIVPTSMDFSAIETSTNAKGIGVLSGYIEGGHVKNVNVYANITNTTAKDIGEYYIGGITGILGGNGKINGATSAGSINLPNATTTLQASSSYMGGVAIGGIVGYIESSNGAVYTCLNAMNITAKLGSSITYTIGGVIGAGYTMNYDKIVSNGITTVMRTERLENLGTISVCDSTSHAYSELYVAGIIGRHLGELDEVSSFTNRGNITVYANGNTTYVSGVENADIISTAINNTKVEASQFKDGAGNTLFYASSFANAANVTVEGSSTNLNYTNVSNIKAGNHVKSRISDFYNLAYGYRYEGDDYKAIYKLSTQQISMNLHTTFAPVLNVIGGTSQYTTEATTLYNLRNITFSLSTAISTATTFNYTGCALGEYISYGDIKNEGKMDISLAAGISTTSILKVSGLFETLSNGCTARNLYNGGDITINEPNGSAAEKKIDMYLSGICYQNLSVDSSEKQNPLNANFDSNLVGTMDSIINNGKITVSSYYLAKTTAINTNPSTKPYYNSNIYVGGISYLNSGIISNAFNLGSIDVSAYSTAAKNYEAGGISCRMDGDYAQIRDSANNGNIYVIDLGGKVTSLNSIVNVGGIVSKNNLHTGNSKEVIAFTINYGTIIGFIARDNMSTTSFDNAHGIASGVIGTGICNMVNIVNYGNIYGKECVAGVIGRVKLGYYSESYKITVANTLNYGQVKIIPPYDNSQKWATYNVILGLSTVRSNEYNLMYTHAGSICSIFDFNQRNNITIRYLINLYNGELTVFSSLNVPEIAPKVDTFITTKSATDSFGGESNKIPYAPLSSLDENGNIGVFSSEFIFRKAINGIGLDNNYVTDSYISNFFQFVKFDKVNQELLEKIGWRTIAYANAAEDLVKNVGALKVLVENAGTTATNLLSDAFESDTWISTCNMDIIDSLIASSINSGSLDSAISTILNYVLFDTTATSSYTLAIRTELINKILEFYEKQGNNDYYIILQSMLYDTLLAKIVSEDNSNYALVKAKIEDVLSESNNLETILNNYITLLQTNGAILNELFTGSTSSYYETPKINLVSTLLAGYDDSTLEALYNELNLTVEDEDDSLKYKLYLQTHESEAANIYAHLIINNSLASNSNYLNWINNSIDKYNIGSMIDSSSLPGVGDDFGNITTLTGYRYSPVNSNDDYNSEASQLKTIRQFETADITSLNIEPTKDYRNLWNIIKNDAGIQEYISNHYFITVKNPTTDLDESGIIAKATEYTNTYQTNDRTMSDYGMEYGYDHEVNGDSFYAKQGTNGKYYCGINYGYNNTDKNFNFFGGNSFNKNYPIRTRFIYTPDDYVTYRTNYLGPYATKTGIVYDEKVNNNNGGTFFSGNQYGYKKGANLAATDESTQTARGTVPVLICINEGLANKLIAASGTNASDKSLYLYHWSDNNAGNGGPDVSSAYMWKQENFVTLAPSNTTGYIYNNYSNDTYMCDYYNFDPEFVPTQQKDYNQQVNIPGAGSISLINNTGAAHTYKEHYLTAYCSAAVITGLYYTYSSWPNGNVKCVSLLAKRDGAYAWNKVSGLNRYAGVHTTDYICYKIEDLVKLDGYKTKGFNSSNPTNDQDETNIIGSIVTKLLADNKALVLKAIYNYSIDNNFVSEDANSLNLLLKNITDTSFASSSVAEGLAGILNMNYSGINTISSHLDSLNIVINGYRDKLIVSTVNNQNNFKNLLIQTLTNYSKKSSDYSTYNLYNRDDINNFIYKYLAYLYEEDSAITATQIDSFLSNVSDTDLQKLEDLLIHIKNTFNSYDDEEYEYNDVFTFYDVVVFSSQHPNYSENVIVAGDYSDISFRTGDYQYGYKLEVTYKGTIDLDGSDSHNSVTKTTYTFNNLSYNSSYSLNLAQGTEIYDIKLYKKAYSGLSDTPESVTNATSMFTTIDGVQEISNANFVSNGDVPKHTYLYGNYYSNLWRNKNKDTDSDIYLKMLKGTNVLYNTITISFKALSYYTYDENNFHFYALYNNDGTKATSSSYDNYLEIARTFDYQLDSSNKNLYQYSYSYSVPSSLITLLDTQDVYITINLEKDCPQVGNDYLAFSINDLIISYDFDFANNTSDNTNKTKVVFNQNVFNPYYNDTIRSNYTITNSNNNCGVDISGGSSTSQSLTFANDSPTTVYSTSTKQINAALLFEPWYYPLINLPEALFSQIDLSQYDFGGDSIKENFENGKYDVSNVAKYITKEYFQNLSNDVYFNLSNESFVEIYATGEGNISILDIDDNERIVAVSTALNEYKYYEFIVPSGTYKLICDTGVSFEVALAVPTNIGFDYSTSENIDIFKVVSGDDEVDLLSLDYSSISDPLGTGSSDSTNNNINVVGNSQLSEFRNTFGNSYDNYSMFYEVYPYKREHNTTKTTQQLRLDDVFASVITLMATIHQDSNNSDYYSIFMDSTFYDDDEEDELVEIIKLIAIADNIGNNSAFKKLVNGLSSTLYKSLLLEFNISEVKVNIAKKLYAISATDSNVAKYIYAAYLGNDYLNHNNLYTESLMYSLLNVFNDGVHGAGYYQFITSNTTVDADKVTALISYLSNNSNINIDGYGIFALSSSQGIGYGIFIPDNLDLSTMDNQYYYDNVNDVLMLGNNEVSYWRGGENINLGAEGSVDYAFYHDMKQLIKSISTDIFELNISNGGTTIKSVDDQIDNDNKVITYYLTTGLGSIYNASSISITNDYKLANGATLSSQTISLTGSNVTKTQGVSVIVKDGVTVYAEDTGVSSKYTLKFIAIDPSGLTLTSDVNSIAYNGGTVTLTLTGNDLPNGLDIEPYIVLTVDGEEYNTADGYWKLDPAFTNNAVVNNGSATIKIIINKSLPGGTDAVNIKIDLANMPSVVLTKVQNTEKNITSFGFVPFGQANQEYNSNVPTSITSTIPYGRAYDYSELTDPTSNNFYLYKFNVSDNANVQITATKTILESGLMRYVVRYSVTAEAGGTAKVYTHTLNEAQYFAENTQYVSIYADGDEVTRINSEAYNALTANEKPRYLFEGTLNYNIAEDVCIRATFDSHETYYQIKYSVASVDSTTFTTNGNLYVLSNGVYNKVTSGSFSSTVTYYQRDYVVKAVTSASFTTDGSLYKLVDGVYTQIFNGSYDSAVTYYELQYVTASVNSTTFTSNGSLYTRSGSGTISSPYVYSQVIDKRSNTDDMFASVAFNRTDTSGNSIEPQYRVKYSLANFYTIGDNVEFGTTTSTLGNLATTNITYAGLTVTVSENNDTGTYKFIFTYKNTGVWDNNEVYVRYYEFPEFIVEKQASTDALLHKLTFLEESIVLGNTATVILPTKPLVPDKSGQYYDNTEEIYKTQFESTTRQIVVSASGIKYNDADATSITDYYAIGTVSDADLSYYSPGFEINEYAQIYQYTTLKKLTEYGVGKQTDSDKNILSVHDNMYFYVPYTISNETIVYLVEIDANGYWGNVYTTDFAGNRYSSVTSGSYSEGVTYYSRSGNDYVVTNVTAQTFTTNGSLYVDTLVHTYDASYVNAKNAQVTGGFGDYTVSEFAGSPDKNSSLYMDYTGTPLDGHFWYVSYVVLSEDYLCGGNSRGNVRYYHISIIDATNNVQFEVVFYADTTMNMDDIYLTISETTYKKVNDQKIENGNRQISAYAEETDETYSGSRTDISGFKIYKLKYRLQILPSGYFYFYVDLPDGYVAEARTDKTNNISSVDEARYPGAFDPQTSIITVKIQLEIVIKKGTNENSNVWAFNTADKYTRQADYVGTII</sequence>
<proteinExistence type="predicted"/>
<comment type="caution">
    <text evidence="1">The sequence shown here is derived from an EMBL/GenBank/DDBJ whole genome shotgun (WGS) entry which is preliminary data.</text>
</comment>
<evidence type="ECO:0000313" key="1">
    <source>
        <dbReference type="EMBL" id="RIA75425.1"/>
    </source>
</evidence>
<dbReference type="EMBL" id="QXEV01000020">
    <property type="protein sequence ID" value="RIA75425.1"/>
    <property type="molecule type" value="Genomic_DNA"/>
</dbReference>
<evidence type="ECO:0000313" key="2">
    <source>
        <dbReference type="Proteomes" id="UP000266506"/>
    </source>
</evidence>